<proteinExistence type="predicted"/>
<dbReference type="Pfam" id="PF10898">
    <property type="entry name" value="DUF2716"/>
    <property type="match status" value="1"/>
</dbReference>
<reference evidence="1 2" key="1">
    <citation type="journal article" date="2014" name="Gene">
        <title>A comparative genomic analysis of the alkalitolerant soil bacterium Bacillus lehensis G1.</title>
        <authorList>
            <person name="Noor Y.M."/>
            <person name="Samsulrizal N.H."/>
            <person name="Jema'on N.A."/>
            <person name="Low K.O."/>
            <person name="Ramli A.N."/>
            <person name="Alias N.I."/>
            <person name="Damis S.I."/>
            <person name="Fuzi S.F."/>
            <person name="Isa M.N."/>
            <person name="Murad A.M."/>
            <person name="Raih M.F."/>
            <person name="Bakar F.D."/>
            <person name="Najimudin N."/>
            <person name="Mahadi N.M."/>
            <person name="Illias R.M."/>
        </authorList>
    </citation>
    <scope>NUCLEOTIDE SEQUENCE [LARGE SCALE GENOMIC DNA]</scope>
    <source>
        <strain evidence="1 2">G1</strain>
    </source>
</reference>
<dbReference type="InterPro" id="IPR020323">
    <property type="entry name" value="DUF2716"/>
</dbReference>
<dbReference type="RefSeq" id="WP_051667345.1">
    <property type="nucleotide sequence ID" value="NZ_CP003923.1"/>
</dbReference>
<organism evidence="1 2">
    <name type="scientific">Shouchella lehensis G1</name>
    <dbReference type="NCBI Taxonomy" id="1246626"/>
    <lineage>
        <taxon>Bacteria</taxon>
        <taxon>Bacillati</taxon>
        <taxon>Bacillota</taxon>
        <taxon>Bacilli</taxon>
        <taxon>Bacillales</taxon>
        <taxon>Bacillaceae</taxon>
        <taxon>Shouchella</taxon>
    </lineage>
</organism>
<accession>A0A060LYS6</accession>
<dbReference type="OrthoDB" id="80999at2"/>
<dbReference type="eggNOG" id="ENOG5032U73">
    <property type="taxonomic scope" value="Bacteria"/>
</dbReference>
<protein>
    <recommendedName>
        <fullName evidence="3">DUF2716 domain-containing protein</fullName>
    </recommendedName>
</protein>
<dbReference type="AlphaFoldDB" id="A0A060LYS6"/>
<name>A0A060LYS6_9BACI</name>
<evidence type="ECO:0008006" key="3">
    <source>
        <dbReference type="Google" id="ProtNLM"/>
    </source>
</evidence>
<gene>
    <name evidence="1" type="ORF">BleG1_0830</name>
</gene>
<sequence>MNVRLLHREEAEFVWSVIGKRYGYPDSGRRFKLPKPYIRFDISTKFACETDELERAVLTTMKACTIADETIYAMDWQHECYEFDPRKPIERDEWNEWLVPLFPNGDYVIFLQKDFQWGYFGHPWKKEIAVFGESFIWHLNVDHEILDTVMSRGSRD</sequence>
<keyword evidence="2" id="KW-1185">Reference proteome</keyword>
<dbReference type="Proteomes" id="UP000027142">
    <property type="component" value="Chromosome"/>
</dbReference>
<evidence type="ECO:0000313" key="2">
    <source>
        <dbReference type="Proteomes" id="UP000027142"/>
    </source>
</evidence>
<dbReference type="KEGG" id="ble:BleG1_0830"/>
<evidence type="ECO:0000313" key="1">
    <source>
        <dbReference type="EMBL" id="AIC93438.1"/>
    </source>
</evidence>
<dbReference type="HOGENOM" id="CLU_137765_0_0_9"/>
<dbReference type="EMBL" id="CP003923">
    <property type="protein sequence ID" value="AIC93438.1"/>
    <property type="molecule type" value="Genomic_DNA"/>
</dbReference>
<dbReference type="STRING" id="1246626.BleG1_0830"/>
<dbReference type="PATRIC" id="fig|1246626.3.peg.831"/>